<accession>A0A6A7A614</accession>
<gene>
    <name evidence="1" type="ORF">CC86DRAFT_369254</name>
</gene>
<dbReference type="Proteomes" id="UP000799424">
    <property type="component" value="Unassembled WGS sequence"/>
</dbReference>
<evidence type="ECO:0000313" key="2">
    <source>
        <dbReference type="Proteomes" id="UP000799424"/>
    </source>
</evidence>
<dbReference type="OrthoDB" id="3785113at2759"/>
<evidence type="ECO:0008006" key="3">
    <source>
        <dbReference type="Google" id="ProtNLM"/>
    </source>
</evidence>
<evidence type="ECO:0000313" key="1">
    <source>
        <dbReference type="EMBL" id="KAF2828117.1"/>
    </source>
</evidence>
<name>A0A6A7A614_9PLEO</name>
<protein>
    <recommendedName>
        <fullName evidence="3">MYND-type zinc finger protein samB</fullName>
    </recommendedName>
</protein>
<proteinExistence type="predicted"/>
<dbReference type="AlphaFoldDB" id="A0A6A7A614"/>
<keyword evidence="2" id="KW-1185">Reference proteome</keyword>
<dbReference type="EMBL" id="MU006223">
    <property type="protein sequence ID" value="KAF2828117.1"/>
    <property type="molecule type" value="Genomic_DNA"/>
</dbReference>
<organism evidence="1 2">
    <name type="scientific">Ophiobolus disseminans</name>
    <dbReference type="NCBI Taxonomy" id="1469910"/>
    <lineage>
        <taxon>Eukaryota</taxon>
        <taxon>Fungi</taxon>
        <taxon>Dikarya</taxon>
        <taxon>Ascomycota</taxon>
        <taxon>Pezizomycotina</taxon>
        <taxon>Dothideomycetes</taxon>
        <taxon>Pleosporomycetidae</taxon>
        <taxon>Pleosporales</taxon>
        <taxon>Pleosporineae</taxon>
        <taxon>Phaeosphaeriaceae</taxon>
        <taxon>Ophiobolus</taxon>
    </lineage>
</organism>
<reference evidence="1" key="1">
    <citation type="journal article" date="2020" name="Stud. Mycol.">
        <title>101 Dothideomycetes genomes: a test case for predicting lifestyles and emergence of pathogens.</title>
        <authorList>
            <person name="Haridas S."/>
            <person name="Albert R."/>
            <person name="Binder M."/>
            <person name="Bloem J."/>
            <person name="Labutti K."/>
            <person name="Salamov A."/>
            <person name="Andreopoulos B."/>
            <person name="Baker S."/>
            <person name="Barry K."/>
            <person name="Bills G."/>
            <person name="Bluhm B."/>
            <person name="Cannon C."/>
            <person name="Castanera R."/>
            <person name="Culley D."/>
            <person name="Daum C."/>
            <person name="Ezra D."/>
            <person name="Gonzalez J."/>
            <person name="Henrissat B."/>
            <person name="Kuo A."/>
            <person name="Liang C."/>
            <person name="Lipzen A."/>
            <person name="Lutzoni F."/>
            <person name="Magnuson J."/>
            <person name="Mondo S."/>
            <person name="Nolan M."/>
            <person name="Ohm R."/>
            <person name="Pangilinan J."/>
            <person name="Park H.-J."/>
            <person name="Ramirez L."/>
            <person name="Alfaro M."/>
            <person name="Sun H."/>
            <person name="Tritt A."/>
            <person name="Yoshinaga Y."/>
            <person name="Zwiers L.-H."/>
            <person name="Turgeon B."/>
            <person name="Goodwin S."/>
            <person name="Spatafora J."/>
            <person name="Crous P."/>
            <person name="Grigoriev I."/>
        </authorList>
    </citation>
    <scope>NUCLEOTIDE SEQUENCE</scope>
    <source>
        <strain evidence="1">CBS 113818</strain>
    </source>
</reference>
<sequence length="452" mass="51744">MSQEDCAVCTRPAYTFCEYCANFDDTGVPVDARWYCTPLCQDIDRLSHNDKCTNMASDKELFGRAKQAGEAAQALFYAFIEHTWAYDMSGVHVFPGMKGELLTIEVIHGPDTGPKGESVCERTGGRWLIKFPHGTFGSAEQSVKRALLADRHSVWAFVFMCVAMQLLFEDLVDDVENKIKEIVHYLPKHASRIITHRASDRYLVTDREDLLYPDDDFYGVLKGVYRITLKNGTKIALDLAGAQYNLAHNTVMPWAEYLDRWAADTKYRLPFRTHYNKHSELMSKLHSPTHLGLVTEQMACFNTLLKNCEYELGFDLKDLPLENIDHFRKCMRRLAIAAEDSLLQRPRDLDAELAASSENVSRDAMTDELECIPGDIGDMKYFDWSKLSKTIAMPSSSNVTYKEKKRSKLLLKYRCAYKLPGDWRLVFMETSLPSVWVPKHCTSENPFFGKRK</sequence>